<feature type="region of interest" description="Disordered" evidence="1">
    <location>
        <begin position="89"/>
        <end position="109"/>
    </location>
</feature>
<name>F2TLF8_AJEDA</name>
<organism evidence="2">
    <name type="scientific">Ajellomyces dermatitidis (strain ATCC 18188 / CBS 674.68)</name>
    <name type="common">Blastomyces dermatitidis</name>
    <dbReference type="NCBI Taxonomy" id="653446"/>
    <lineage>
        <taxon>Eukaryota</taxon>
        <taxon>Fungi</taxon>
        <taxon>Dikarya</taxon>
        <taxon>Ascomycota</taxon>
        <taxon>Pezizomycotina</taxon>
        <taxon>Eurotiomycetes</taxon>
        <taxon>Eurotiomycetidae</taxon>
        <taxon>Onygenales</taxon>
        <taxon>Ajellomycetaceae</taxon>
        <taxon>Blastomyces</taxon>
    </lineage>
</organism>
<evidence type="ECO:0000256" key="1">
    <source>
        <dbReference type="SAM" id="MobiDB-lite"/>
    </source>
</evidence>
<dbReference type="EMBL" id="GG749461">
    <property type="protein sequence ID" value="EGE84106.2"/>
    <property type="molecule type" value="Genomic_DNA"/>
</dbReference>
<dbReference type="Proteomes" id="UP000007802">
    <property type="component" value="Unassembled WGS sequence"/>
</dbReference>
<feature type="region of interest" description="Disordered" evidence="1">
    <location>
        <begin position="15"/>
        <end position="41"/>
    </location>
</feature>
<reference evidence="2" key="1">
    <citation type="submission" date="2010-03" db="EMBL/GenBank/DDBJ databases">
        <title>Annotation of Blastomyces dermatitidis strain ATCC 18188.</title>
        <authorList>
            <consortium name="The Broad Institute Genome Sequencing Platform"/>
            <consortium name="Broad Institute Genome Sequencing Center for Infectious Disease."/>
            <person name="Cuomo C."/>
            <person name="Klein B."/>
            <person name="Sullivan T."/>
            <person name="Heitman J."/>
            <person name="Young S."/>
            <person name="Zeng Q."/>
            <person name="Gargeya S."/>
            <person name="Alvarado L."/>
            <person name="Berlin A.M."/>
            <person name="Chapman S.B."/>
            <person name="Chen Z."/>
            <person name="Freedman E."/>
            <person name="Gellesch M."/>
            <person name="Goldberg J."/>
            <person name="Griggs A."/>
            <person name="Gujja S."/>
            <person name="Heilman E."/>
            <person name="Heiman D."/>
            <person name="Howarth C."/>
            <person name="Mehta T."/>
            <person name="Neiman D."/>
            <person name="Pearson M."/>
            <person name="Roberts A."/>
            <person name="Saif S."/>
            <person name="Shea T."/>
            <person name="Shenoy N."/>
            <person name="Sisk P."/>
            <person name="Stolte C."/>
            <person name="Sykes S."/>
            <person name="White J."/>
            <person name="Yandava C."/>
            <person name="Haas B."/>
            <person name="Nusbaum C."/>
            <person name="Birren B."/>
        </authorList>
    </citation>
    <scope>NUCLEOTIDE SEQUENCE [LARGE SCALE GENOMIC DNA]</scope>
    <source>
        <strain evidence="2">ATCC 18188</strain>
    </source>
</reference>
<gene>
    <name evidence="2" type="ORF">BDDG_07051</name>
</gene>
<dbReference type="HOGENOM" id="CLU_2084226_0_0_1"/>
<evidence type="ECO:0000313" key="2">
    <source>
        <dbReference type="EMBL" id="EGE84106.2"/>
    </source>
</evidence>
<proteinExistence type="predicted"/>
<dbReference type="AlphaFoldDB" id="F2TLF8"/>
<protein>
    <submittedName>
        <fullName evidence="2">Uncharacterized protein</fullName>
    </submittedName>
</protein>
<accession>F2TLF8</accession>
<sequence>MIMARIIFETSLDVSRGVQSQAQAGEAHGEETGQRKTVKTSRILTTTTAGSSLTKLGLVAGRHSGRRIDGSNPSEITIAYPSRRCERAKTQLSAMRTGRISEASRRDSRPLVKLRWNTG</sequence>